<dbReference type="EMBL" id="MU277384">
    <property type="protein sequence ID" value="KAI0054594.1"/>
    <property type="molecule type" value="Genomic_DNA"/>
</dbReference>
<proteinExistence type="predicted"/>
<comment type="caution">
    <text evidence="1">The sequence shown here is derived from an EMBL/GenBank/DDBJ whole genome shotgun (WGS) entry which is preliminary data.</text>
</comment>
<gene>
    <name evidence="1" type="ORF">BV25DRAFT_1843548</name>
</gene>
<name>A0ACB8SDH9_9AGAM</name>
<keyword evidence="2" id="KW-1185">Reference proteome</keyword>
<protein>
    <submittedName>
        <fullName evidence="1">Uncharacterized protein</fullName>
    </submittedName>
</protein>
<sequence>MPRSPTPSASSLLLSFVLQALYDRADCTDAADQTQGRLASRSRSEGKPQLEVRGVDWARLAASNRVEVRDVPETLNIVRPLISSIASAERALCLLREAFQGISGSSLPGIDQDQIPLGPSKAQPEILTDGFVDLPPRSHHRILPQTRQPGWCRDMVAGSRCHTAYQNVIRKVLFRPHAVRFITKGGIIWRLCITESKYATEGHHGSVHVCHSTQNGACDTLPVFAMGDEMTGNEDMFPDLETKSKGNEGELNALVLNLISTGQERRIADDTLGLITVKTLRRLPDENVAAS</sequence>
<dbReference type="Proteomes" id="UP000814140">
    <property type="component" value="Unassembled WGS sequence"/>
</dbReference>
<reference evidence="1" key="1">
    <citation type="submission" date="2021-03" db="EMBL/GenBank/DDBJ databases">
        <authorList>
            <consortium name="DOE Joint Genome Institute"/>
            <person name="Ahrendt S."/>
            <person name="Looney B.P."/>
            <person name="Miyauchi S."/>
            <person name="Morin E."/>
            <person name="Drula E."/>
            <person name="Courty P.E."/>
            <person name="Chicoki N."/>
            <person name="Fauchery L."/>
            <person name="Kohler A."/>
            <person name="Kuo A."/>
            <person name="Labutti K."/>
            <person name="Pangilinan J."/>
            <person name="Lipzen A."/>
            <person name="Riley R."/>
            <person name="Andreopoulos W."/>
            <person name="He G."/>
            <person name="Johnson J."/>
            <person name="Barry K.W."/>
            <person name="Grigoriev I.V."/>
            <person name="Nagy L."/>
            <person name="Hibbett D."/>
            <person name="Henrissat B."/>
            <person name="Matheny P.B."/>
            <person name="Labbe J."/>
            <person name="Martin F."/>
        </authorList>
    </citation>
    <scope>NUCLEOTIDE SEQUENCE</scope>
    <source>
        <strain evidence="1">HHB10654</strain>
    </source>
</reference>
<organism evidence="1 2">
    <name type="scientific">Artomyces pyxidatus</name>
    <dbReference type="NCBI Taxonomy" id="48021"/>
    <lineage>
        <taxon>Eukaryota</taxon>
        <taxon>Fungi</taxon>
        <taxon>Dikarya</taxon>
        <taxon>Basidiomycota</taxon>
        <taxon>Agaricomycotina</taxon>
        <taxon>Agaricomycetes</taxon>
        <taxon>Russulales</taxon>
        <taxon>Auriscalpiaceae</taxon>
        <taxon>Artomyces</taxon>
    </lineage>
</organism>
<evidence type="ECO:0000313" key="1">
    <source>
        <dbReference type="EMBL" id="KAI0054594.1"/>
    </source>
</evidence>
<reference evidence="1" key="2">
    <citation type="journal article" date="2022" name="New Phytol.">
        <title>Evolutionary transition to the ectomycorrhizal habit in the genomes of a hyperdiverse lineage of mushroom-forming fungi.</title>
        <authorList>
            <person name="Looney B."/>
            <person name="Miyauchi S."/>
            <person name="Morin E."/>
            <person name="Drula E."/>
            <person name="Courty P.E."/>
            <person name="Kohler A."/>
            <person name="Kuo A."/>
            <person name="LaButti K."/>
            <person name="Pangilinan J."/>
            <person name="Lipzen A."/>
            <person name="Riley R."/>
            <person name="Andreopoulos W."/>
            <person name="He G."/>
            <person name="Johnson J."/>
            <person name="Nolan M."/>
            <person name="Tritt A."/>
            <person name="Barry K.W."/>
            <person name="Grigoriev I.V."/>
            <person name="Nagy L.G."/>
            <person name="Hibbett D."/>
            <person name="Henrissat B."/>
            <person name="Matheny P.B."/>
            <person name="Labbe J."/>
            <person name="Martin F.M."/>
        </authorList>
    </citation>
    <scope>NUCLEOTIDE SEQUENCE</scope>
    <source>
        <strain evidence="1">HHB10654</strain>
    </source>
</reference>
<accession>A0ACB8SDH9</accession>
<evidence type="ECO:0000313" key="2">
    <source>
        <dbReference type="Proteomes" id="UP000814140"/>
    </source>
</evidence>